<dbReference type="GO" id="GO:0006362">
    <property type="term" value="P:transcription elongation by RNA polymerase I"/>
    <property type="evidence" value="ECO:0007669"/>
    <property type="project" value="EnsemblFungi"/>
</dbReference>
<dbReference type="AlphaFoldDB" id="I2GVQ0"/>
<dbReference type="GO" id="GO:0006363">
    <property type="term" value="P:termination of RNA polymerase I transcription"/>
    <property type="evidence" value="ECO:0007669"/>
    <property type="project" value="EnsemblFungi"/>
</dbReference>
<dbReference type="OrthoDB" id="4093689at2759"/>
<feature type="region of interest" description="Disordered" evidence="1">
    <location>
        <begin position="1"/>
        <end position="30"/>
    </location>
</feature>
<keyword evidence="3" id="KW-1185">Reference proteome</keyword>
<dbReference type="FunCoup" id="I2GVQ0">
    <property type="interactions" value="72"/>
</dbReference>
<evidence type="ECO:0000313" key="2">
    <source>
        <dbReference type="EMBL" id="CCH58202.1"/>
    </source>
</evidence>
<feature type="compositionally biased region" description="Polar residues" evidence="1">
    <location>
        <begin position="103"/>
        <end position="136"/>
    </location>
</feature>
<proteinExistence type="predicted"/>
<organism evidence="2 3">
    <name type="scientific">Henningerozyma blattae (strain ATCC 34711 / CBS 6284 / DSM 70876 / NBRC 10599 / NRRL Y-10934 / UCD 77-7)</name>
    <name type="common">Yeast</name>
    <name type="synonym">Tetrapisispora blattae</name>
    <dbReference type="NCBI Taxonomy" id="1071380"/>
    <lineage>
        <taxon>Eukaryota</taxon>
        <taxon>Fungi</taxon>
        <taxon>Dikarya</taxon>
        <taxon>Ascomycota</taxon>
        <taxon>Saccharomycotina</taxon>
        <taxon>Saccharomycetes</taxon>
        <taxon>Saccharomycetales</taxon>
        <taxon>Saccharomycetaceae</taxon>
        <taxon>Henningerozyma</taxon>
    </lineage>
</organism>
<evidence type="ECO:0008006" key="4">
    <source>
        <dbReference type="Google" id="ProtNLM"/>
    </source>
</evidence>
<sequence>MLKNNKRPAFKPPTTLNTPITIHTTSSPQHVSHDEVLQFLEKFINEKETDIAGTASFSVSDITTESESGDTTQSNTIDTNLISAVSQLKRIQRDFKGLPPSMANDTFSSNSTSAQSNNEPLKSSTGGTKITFTDDE</sequence>
<evidence type="ECO:0000256" key="1">
    <source>
        <dbReference type="SAM" id="MobiDB-lite"/>
    </source>
</evidence>
<dbReference type="GO" id="GO:0005736">
    <property type="term" value="C:RNA polymerase I complex"/>
    <property type="evidence" value="ECO:0007669"/>
    <property type="project" value="EnsemblFungi"/>
</dbReference>
<protein>
    <recommendedName>
        <fullName evidence="4">DNA-directed RNA polymerase I subunit RPA14</fullName>
    </recommendedName>
</protein>
<feature type="region of interest" description="Disordered" evidence="1">
    <location>
        <begin position="96"/>
        <end position="136"/>
    </location>
</feature>
<dbReference type="InterPro" id="IPR013239">
    <property type="entry name" value="RNA_polI_Rpa14"/>
</dbReference>
<dbReference type="HOGENOM" id="CLU_132185_0_0_1"/>
<dbReference type="Proteomes" id="UP000002866">
    <property type="component" value="Chromosome 1"/>
</dbReference>
<dbReference type="Gene3D" id="6.10.250.3390">
    <property type="match status" value="1"/>
</dbReference>
<dbReference type="Pfam" id="PF08203">
    <property type="entry name" value="RNA_polI_A14"/>
    <property type="match status" value="1"/>
</dbReference>
<dbReference type="GeneID" id="14493098"/>
<feature type="compositionally biased region" description="Low complexity" evidence="1">
    <location>
        <begin position="12"/>
        <end position="25"/>
    </location>
</feature>
<gene>
    <name evidence="2" type="primary">TBLA0A04060</name>
    <name evidence="2" type="ORF">TBLA_0A04060</name>
</gene>
<accession>I2GVQ0</accession>
<dbReference type="eggNOG" id="ENOG502S8XT">
    <property type="taxonomic scope" value="Eukaryota"/>
</dbReference>
<dbReference type="OMA" id="TPIVIHE"/>
<dbReference type="RefSeq" id="XP_004177721.1">
    <property type="nucleotide sequence ID" value="XM_004177673.1"/>
</dbReference>
<dbReference type="STRING" id="1071380.I2GVQ0"/>
<reference evidence="2 3" key="1">
    <citation type="journal article" date="2011" name="Proc. Natl. Acad. Sci. U.S.A.">
        <title>Evolutionary erosion of yeast sex chromosomes by mating-type switching accidents.</title>
        <authorList>
            <person name="Gordon J.L."/>
            <person name="Armisen D."/>
            <person name="Proux-Wera E."/>
            <person name="Oheigeartaigh S.S."/>
            <person name="Byrne K.P."/>
            <person name="Wolfe K.H."/>
        </authorList>
    </citation>
    <scope>NUCLEOTIDE SEQUENCE [LARGE SCALE GENOMIC DNA]</scope>
    <source>
        <strain evidence="3">ATCC 34711 / CBS 6284 / DSM 70876 / NBRC 10599 / NRRL Y-10934 / UCD 77-7</strain>
    </source>
</reference>
<name>I2GVQ0_HENB6</name>
<dbReference type="InParanoid" id="I2GVQ0"/>
<dbReference type="GO" id="GO:0003899">
    <property type="term" value="F:DNA-directed RNA polymerase activity"/>
    <property type="evidence" value="ECO:0007669"/>
    <property type="project" value="EnsemblFungi"/>
</dbReference>
<dbReference type="EMBL" id="HE806316">
    <property type="protein sequence ID" value="CCH58202.1"/>
    <property type="molecule type" value="Genomic_DNA"/>
</dbReference>
<evidence type="ECO:0000313" key="3">
    <source>
        <dbReference type="Proteomes" id="UP000002866"/>
    </source>
</evidence>
<dbReference type="GO" id="GO:0006361">
    <property type="term" value="P:transcription initiation at RNA polymerase I promoter"/>
    <property type="evidence" value="ECO:0007669"/>
    <property type="project" value="EnsemblFungi"/>
</dbReference>
<dbReference type="KEGG" id="tbl:TBLA_0A04060"/>